<dbReference type="InterPro" id="IPR032675">
    <property type="entry name" value="LRR_dom_sf"/>
</dbReference>
<accession>A0A9J5Z936</accession>
<evidence type="ECO:0000313" key="2">
    <source>
        <dbReference type="Proteomes" id="UP000824120"/>
    </source>
</evidence>
<evidence type="ECO:0000313" key="1">
    <source>
        <dbReference type="EMBL" id="KAG5608789.1"/>
    </source>
</evidence>
<dbReference type="AlphaFoldDB" id="A0A9J5Z936"/>
<dbReference type="SUPFAM" id="SSF52058">
    <property type="entry name" value="L domain-like"/>
    <property type="match status" value="1"/>
</dbReference>
<name>A0A9J5Z936_SOLCO</name>
<reference evidence="1 2" key="1">
    <citation type="submission" date="2020-09" db="EMBL/GenBank/DDBJ databases">
        <title>De no assembly of potato wild relative species, Solanum commersonii.</title>
        <authorList>
            <person name="Cho K."/>
        </authorList>
    </citation>
    <scope>NUCLEOTIDE SEQUENCE [LARGE SCALE GENOMIC DNA]</scope>
    <source>
        <strain evidence="1">LZ3.2</strain>
        <tissue evidence="1">Leaf</tissue>
    </source>
</reference>
<gene>
    <name evidence="1" type="ORF">H5410_020070</name>
</gene>
<dbReference type="Proteomes" id="UP000824120">
    <property type="component" value="Chromosome 4"/>
</dbReference>
<dbReference type="PANTHER" id="PTHR15140">
    <property type="entry name" value="TUBULIN-SPECIFIC CHAPERONE E"/>
    <property type="match status" value="1"/>
</dbReference>
<keyword evidence="2" id="KW-1185">Reference proteome</keyword>
<dbReference type="EMBL" id="JACXVP010000004">
    <property type="protein sequence ID" value="KAG5608789.1"/>
    <property type="molecule type" value="Genomic_DNA"/>
</dbReference>
<dbReference type="PANTHER" id="PTHR15140:SF41">
    <property type="entry name" value="DISEASE RESISTANCE PROTEIN RF45 ISOFORM X1-RELATED"/>
    <property type="match status" value="1"/>
</dbReference>
<comment type="caution">
    <text evidence="1">The sequence shown here is derived from an EMBL/GenBank/DDBJ whole genome shotgun (WGS) entry which is preliminary data.</text>
</comment>
<dbReference type="Gene3D" id="3.80.10.10">
    <property type="entry name" value="Ribonuclease Inhibitor"/>
    <property type="match status" value="1"/>
</dbReference>
<proteinExistence type="predicted"/>
<sequence>MERKRENQEDKEANRLGKEPDLINLRHLVVSYSKPLKRISKLTSIQVVDGICCDQWKDVDFVDLVNLRELSMDDVNKSYSLNNVSSLKNLSTLTLFCRGEIVVKWENRETASSFVSKFHHNDAFEVLGLTEDSMPVLGMFPNLRNCILEDAYEGKEISCSDNNFSQLEFLRLAHFPNVERWDLATSVMPLIKGFHIDNCPNADKSSIYFGRVLPRDAQEEILQELGFSQWFLLFKYLGVPLKVVQCVLCEAEDESHNHLFFQCMFTAQDDNGYKCLCRVAGEEPTHFQANNQISCNVGEEDCSRDAYTRKTMGKIKSGSPIPECISYLVQGSWLNDVDNHSERLNS</sequence>
<organism evidence="1 2">
    <name type="scientific">Solanum commersonii</name>
    <name type="common">Commerson's wild potato</name>
    <name type="synonym">Commerson's nightshade</name>
    <dbReference type="NCBI Taxonomy" id="4109"/>
    <lineage>
        <taxon>Eukaryota</taxon>
        <taxon>Viridiplantae</taxon>
        <taxon>Streptophyta</taxon>
        <taxon>Embryophyta</taxon>
        <taxon>Tracheophyta</taxon>
        <taxon>Spermatophyta</taxon>
        <taxon>Magnoliopsida</taxon>
        <taxon>eudicotyledons</taxon>
        <taxon>Gunneridae</taxon>
        <taxon>Pentapetalae</taxon>
        <taxon>asterids</taxon>
        <taxon>lamiids</taxon>
        <taxon>Solanales</taxon>
        <taxon>Solanaceae</taxon>
        <taxon>Solanoideae</taxon>
        <taxon>Solaneae</taxon>
        <taxon>Solanum</taxon>
    </lineage>
</organism>
<dbReference type="OrthoDB" id="1090788at2759"/>
<protein>
    <submittedName>
        <fullName evidence="1">Uncharacterized protein</fullName>
    </submittedName>
</protein>